<dbReference type="Proteomes" id="UP000479526">
    <property type="component" value="Unassembled WGS sequence"/>
</dbReference>
<dbReference type="AlphaFoldDB" id="A0A7C9J5W7"/>
<reference evidence="1 2" key="1">
    <citation type="submission" date="2020-01" db="EMBL/GenBank/DDBJ databases">
        <title>Herbidospora sp. NEAU-GS84 nov., a novel actinomycete isolated from soil.</title>
        <authorList>
            <person name="Han L."/>
        </authorList>
    </citation>
    <scope>NUCLEOTIDE SEQUENCE [LARGE SCALE GENOMIC DNA]</scope>
    <source>
        <strain evidence="1 2">NEAU-GS84</strain>
    </source>
</reference>
<evidence type="ECO:0000313" key="1">
    <source>
        <dbReference type="EMBL" id="NAS25325.1"/>
    </source>
</evidence>
<sequence length="78" mass="8623">MSADPAYEELHHLVDRLSPGQASRVLRLVRDELAESATAGPVADSPQREVSFIGIGEGDEDLSERVEEILAERFNRSM</sequence>
<dbReference type="EMBL" id="WXEW01000008">
    <property type="protein sequence ID" value="NAS25325.1"/>
    <property type="molecule type" value="Genomic_DNA"/>
</dbReference>
<protein>
    <submittedName>
        <fullName evidence="1">Uncharacterized protein</fullName>
    </submittedName>
</protein>
<organism evidence="1 2">
    <name type="scientific">Herbidospora solisilvae</name>
    <dbReference type="NCBI Taxonomy" id="2696284"/>
    <lineage>
        <taxon>Bacteria</taxon>
        <taxon>Bacillati</taxon>
        <taxon>Actinomycetota</taxon>
        <taxon>Actinomycetes</taxon>
        <taxon>Streptosporangiales</taxon>
        <taxon>Streptosporangiaceae</taxon>
        <taxon>Herbidospora</taxon>
    </lineage>
</organism>
<accession>A0A7C9J5W7</accession>
<gene>
    <name evidence="1" type="ORF">GT755_27030</name>
</gene>
<evidence type="ECO:0000313" key="2">
    <source>
        <dbReference type="Proteomes" id="UP000479526"/>
    </source>
</evidence>
<comment type="caution">
    <text evidence="1">The sequence shown here is derived from an EMBL/GenBank/DDBJ whole genome shotgun (WGS) entry which is preliminary data.</text>
</comment>
<name>A0A7C9J5W7_9ACTN</name>
<proteinExistence type="predicted"/>
<keyword evidence="2" id="KW-1185">Reference proteome</keyword>
<dbReference type="RefSeq" id="WP_161482421.1">
    <property type="nucleotide sequence ID" value="NZ_WXEW01000008.1"/>
</dbReference>